<gene>
    <name evidence="1" type="ORF">CH063_12422</name>
</gene>
<name>H1VQB5_COLHI</name>
<dbReference type="HOGENOM" id="CLU_2849583_0_0_1"/>
<proteinExistence type="predicted"/>
<accession>H1VQB5</accession>
<evidence type="ECO:0000313" key="1">
    <source>
        <dbReference type="EMBL" id="CCF42421.1"/>
    </source>
</evidence>
<dbReference type="AlphaFoldDB" id="H1VQB5"/>
<reference evidence="2" key="1">
    <citation type="journal article" date="2012" name="Nat. Genet.">
        <title>Lifestyle transitions in plant pathogenic Colletotrichum fungi deciphered by genome and transcriptome analyses.</title>
        <authorList>
            <person name="O'Connell R.J."/>
            <person name="Thon M.R."/>
            <person name="Hacquard S."/>
            <person name="Amyotte S.G."/>
            <person name="Kleemann J."/>
            <person name="Torres M.F."/>
            <person name="Damm U."/>
            <person name="Buiate E.A."/>
            <person name="Epstein L."/>
            <person name="Alkan N."/>
            <person name="Altmueller J."/>
            <person name="Alvarado-Balderrama L."/>
            <person name="Bauser C.A."/>
            <person name="Becker C."/>
            <person name="Birren B.W."/>
            <person name="Chen Z."/>
            <person name="Choi J."/>
            <person name="Crouch J.A."/>
            <person name="Duvick J.P."/>
            <person name="Farman M.A."/>
            <person name="Gan P."/>
            <person name="Heiman D."/>
            <person name="Henrissat B."/>
            <person name="Howard R.J."/>
            <person name="Kabbage M."/>
            <person name="Koch C."/>
            <person name="Kracher B."/>
            <person name="Kubo Y."/>
            <person name="Law A.D."/>
            <person name="Lebrun M.-H."/>
            <person name="Lee Y.-H."/>
            <person name="Miyara I."/>
            <person name="Moore N."/>
            <person name="Neumann U."/>
            <person name="Nordstroem K."/>
            <person name="Panaccione D.G."/>
            <person name="Panstruga R."/>
            <person name="Place M."/>
            <person name="Proctor R.H."/>
            <person name="Prusky D."/>
            <person name="Rech G."/>
            <person name="Reinhardt R."/>
            <person name="Rollins J.A."/>
            <person name="Rounsley S."/>
            <person name="Schardl C.L."/>
            <person name="Schwartz D.C."/>
            <person name="Shenoy N."/>
            <person name="Shirasu K."/>
            <person name="Sikhakolli U.R."/>
            <person name="Stueber K."/>
            <person name="Sukno S.A."/>
            <person name="Sweigard J.A."/>
            <person name="Takano Y."/>
            <person name="Takahara H."/>
            <person name="Trail F."/>
            <person name="van der Does H.C."/>
            <person name="Voll L.M."/>
            <person name="Will I."/>
            <person name="Young S."/>
            <person name="Zeng Q."/>
            <person name="Zhang J."/>
            <person name="Zhou S."/>
            <person name="Dickman M.B."/>
            <person name="Schulze-Lefert P."/>
            <person name="Ver Loren van Themaat E."/>
            <person name="Ma L.-J."/>
            <person name="Vaillancourt L.J."/>
        </authorList>
    </citation>
    <scope>NUCLEOTIDE SEQUENCE [LARGE SCALE GENOMIC DNA]</scope>
    <source>
        <strain evidence="2">IMI 349063</strain>
    </source>
</reference>
<sequence length="65" mass="6973">MQALPLGSDPCWVPILTLKPLSRSTSLRDFANPPTKVSDALGRMMRTSGDVAELGLSTNRLASKC</sequence>
<evidence type="ECO:0000313" key="2">
    <source>
        <dbReference type="Proteomes" id="UP000007174"/>
    </source>
</evidence>
<organism evidence="1 2">
    <name type="scientific">Colletotrichum higginsianum (strain IMI 349063)</name>
    <name type="common">Crucifer anthracnose fungus</name>
    <dbReference type="NCBI Taxonomy" id="759273"/>
    <lineage>
        <taxon>Eukaryota</taxon>
        <taxon>Fungi</taxon>
        <taxon>Dikarya</taxon>
        <taxon>Ascomycota</taxon>
        <taxon>Pezizomycotina</taxon>
        <taxon>Sordariomycetes</taxon>
        <taxon>Hypocreomycetidae</taxon>
        <taxon>Glomerellales</taxon>
        <taxon>Glomerellaceae</taxon>
        <taxon>Colletotrichum</taxon>
        <taxon>Colletotrichum destructivum species complex</taxon>
    </lineage>
</organism>
<dbReference type="EMBL" id="CACQ02005370">
    <property type="protein sequence ID" value="CCF42421.1"/>
    <property type="molecule type" value="Genomic_DNA"/>
</dbReference>
<protein>
    <submittedName>
        <fullName evidence="1">Uncharacterized protein</fullName>
    </submittedName>
</protein>
<dbReference type="Proteomes" id="UP000007174">
    <property type="component" value="Unassembled WGS sequence"/>
</dbReference>